<organism evidence="6 7">
    <name type="scientific">Aerococcus suis</name>
    <dbReference type="NCBI Taxonomy" id="371602"/>
    <lineage>
        <taxon>Bacteria</taxon>
        <taxon>Bacillati</taxon>
        <taxon>Bacillota</taxon>
        <taxon>Bacilli</taxon>
        <taxon>Lactobacillales</taxon>
        <taxon>Aerococcaceae</taxon>
        <taxon>Aerococcus</taxon>
    </lineage>
</organism>
<accession>A0A1W1ZGF5</accession>
<dbReference type="GO" id="GO:0004812">
    <property type="term" value="F:aminoacyl-tRNA ligase activity"/>
    <property type="evidence" value="ECO:0007669"/>
    <property type="project" value="UniProtKB-KW"/>
</dbReference>
<reference evidence="7" key="1">
    <citation type="submission" date="2017-04" db="EMBL/GenBank/DDBJ databases">
        <authorList>
            <person name="Varghese N."/>
            <person name="Submissions S."/>
        </authorList>
    </citation>
    <scope>NUCLEOTIDE SEQUENCE [LARGE SCALE GENOMIC DNA]</scope>
    <source>
        <strain evidence="7">DSM 21500</strain>
    </source>
</reference>
<evidence type="ECO:0000256" key="1">
    <source>
        <dbReference type="ARBA" id="ARBA00001947"/>
    </source>
</evidence>
<dbReference type="SUPFAM" id="SSF50447">
    <property type="entry name" value="Translation proteins"/>
    <property type="match status" value="1"/>
</dbReference>
<keyword evidence="4" id="KW-0862">Zinc</keyword>
<dbReference type="InterPro" id="IPR009000">
    <property type="entry name" value="Transl_B-barrel_sf"/>
</dbReference>
<keyword evidence="2" id="KW-0963">Cytoplasm</keyword>
<comment type="cofactor">
    <cofactor evidence="1">
        <name>Zn(2+)</name>
        <dbReference type="ChEBI" id="CHEBI:29105"/>
    </cofactor>
</comment>
<name>A0A1W1ZGF5_9LACT</name>
<dbReference type="Gene3D" id="3.30.980.10">
    <property type="entry name" value="Threonyl-trna Synthetase, Chain A, domain 2"/>
    <property type="match status" value="1"/>
</dbReference>
<dbReference type="SUPFAM" id="SSF55186">
    <property type="entry name" value="ThrRS/AlaRS common domain"/>
    <property type="match status" value="1"/>
</dbReference>
<dbReference type="PANTHER" id="PTHR43462">
    <property type="entry name" value="ALANYL-TRNA EDITING PROTEIN"/>
    <property type="match status" value="1"/>
</dbReference>
<dbReference type="Proteomes" id="UP000243884">
    <property type="component" value="Unassembled WGS sequence"/>
</dbReference>
<dbReference type="InterPro" id="IPR051335">
    <property type="entry name" value="Alanyl-tRNA_Editing_Enzymes"/>
</dbReference>
<dbReference type="Pfam" id="PF07973">
    <property type="entry name" value="tRNA_SAD"/>
    <property type="match status" value="1"/>
</dbReference>
<dbReference type="OrthoDB" id="9812949at2"/>
<dbReference type="GO" id="GO:0002161">
    <property type="term" value="F:aminoacyl-tRNA deacylase activity"/>
    <property type="evidence" value="ECO:0007669"/>
    <property type="project" value="UniProtKB-ARBA"/>
</dbReference>
<dbReference type="GO" id="GO:0005524">
    <property type="term" value="F:ATP binding"/>
    <property type="evidence" value="ECO:0007669"/>
    <property type="project" value="InterPro"/>
</dbReference>
<dbReference type="GO" id="GO:0046872">
    <property type="term" value="F:metal ion binding"/>
    <property type="evidence" value="ECO:0007669"/>
    <property type="project" value="UniProtKB-KW"/>
</dbReference>
<keyword evidence="6" id="KW-0436">Ligase</keyword>
<dbReference type="SMART" id="SM00863">
    <property type="entry name" value="tRNA_SAD"/>
    <property type="match status" value="1"/>
</dbReference>
<proteinExistence type="predicted"/>
<keyword evidence="6" id="KW-0030">Aminoacyl-tRNA synthetase</keyword>
<evidence type="ECO:0000256" key="2">
    <source>
        <dbReference type="ARBA" id="ARBA00022490"/>
    </source>
</evidence>
<evidence type="ECO:0000259" key="5">
    <source>
        <dbReference type="SMART" id="SM00863"/>
    </source>
</evidence>
<dbReference type="Gene3D" id="2.40.30.130">
    <property type="match status" value="1"/>
</dbReference>
<dbReference type="PANTHER" id="PTHR43462:SF1">
    <property type="entry name" value="ALANYL-TRNA EDITING PROTEIN AARSD1"/>
    <property type="match status" value="1"/>
</dbReference>
<dbReference type="InterPro" id="IPR012947">
    <property type="entry name" value="tRNA_SAD"/>
</dbReference>
<dbReference type="GO" id="GO:0043039">
    <property type="term" value="P:tRNA aminoacylation"/>
    <property type="evidence" value="ECO:0007669"/>
    <property type="project" value="InterPro"/>
</dbReference>
<evidence type="ECO:0000313" key="6">
    <source>
        <dbReference type="EMBL" id="SMC47262.1"/>
    </source>
</evidence>
<protein>
    <submittedName>
        <fullName evidence="6">tRNA synthetases class II (A)</fullName>
    </submittedName>
</protein>
<gene>
    <name evidence="6" type="ORF">SAMN04487984_1308</name>
</gene>
<dbReference type="EMBL" id="FWXK01000008">
    <property type="protein sequence ID" value="SMC47262.1"/>
    <property type="molecule type" value="Genomic_DNA"/>
</dbReference>
<dbReference type="AlphaFoldDB" id="A0A1W1ZGF5"/>
<evidence type="ECO:0000256" key="4">
    <source>
        <dbReference type="ARBA" id="ARBA00022833"/>
    </source>
</evidence>
<dbReference type="RefSeq" id="WP_084099419.1">
    <property type="nucleotide sequence ID" value="NZ_FWXK01000008.1"/>
</dbReference>
<feature type="domain" description="Threonyl/alanyl tRNA synthetase SAD" evidence="5">
    <location>
        <begin position="168"/>
        <end position="211"/>
    </location>
</feature>
<dbReference type="STRING" id="371602.SAMN04487984_1308"/>
<keyword evidence="3" id="KW-0479">Metal-binding</keyword>
<evidence type="ECO:0000256" key="3">
    <source>
        <dbReference type="ARBA" id="ARBA00022723"/>
    </source>
</evidence>
<keyword evidence="7" id="KW-1185">Reference proteome</keyword>
<dbReference type="InterPro" id="IPR018163">
    <property type="entry name" value="Thr/Ala-tRNA-synth_IIc_edit"/>
</dbReference>
<evidence type="ECO:0000313" key="7">
    <source>
        <dbReference type="Proteomes" id="UP000243884"/>
    </source>
</evidence>
<sequence length="375" mass="41604">MNKHYDHLLDLTLTTEIASEQDGYYVFKDTVFYGEKGGQPADTGTINGLPVVDLKWEGDTLYHKVDGELTNPIEMQVDQKNRVVNTAIQSTFHLLDGFFKDTALTMSEVHGNPDHTWFELDSEDVSDDLLQEVNDYMQQVILADAPVNFTYMNGADYPDPDYQQFDELRIVEIGDYDKQPCGTPHVDYTGQIGAFAILGRERGHKETTRVRIAVNQGATDLLTMQSHILEEMQQGLSATLETLPDKVAEMKATMKIQKDDLKAMTQAKLAYEADDLLAQEAQVIDVEPEGKGKLRQLANILRGKATTERAFVMPADEGFEFALVSPAGHARDYMQALQAKEDSVKGGGSPQVVTGRVALAARSEVKDLLQAVLAQ</sequence>